<proteinExistence type="predicted"/>
<accession>A0AAD7Y6Q7</accession>
<dbReference type="Gene3D" id="1.25.40.20">
    <property type="entry name" value="Ankyrin repeat-containing domain"/>
    <property type="match status" value="2"/>
</dbReference>
<keyword evidence="1" id="KW-0677">Repeat</keyword>
<comment type="caution">
    <text evidence="3">The sequence shown here is derived from an EMBL/GenBank/DDBJ whole genome shotgun (WGS) entry which is preliminary data.</text>
</comment>
<dbReference type="SMART" id="SM00248">
    <property type="entry name" value="ANK"/>
    <property type="match status" value="3"/>
</dbReference>
<reference evidence="3" key="1">
    <citation type="submission" date="2023-03" db="EMBL/GenBank/DDBJ databases">
        <title>Chromosome-level genomes of two armyworms, Mythimna separata and Mythimna loreyi, provide insights into the biosynthesis and reception of sex pheromones.</title>
        <authorList>
            <person name="Zhao H."/>
        </authorList>
    </citation>
    <scope>NUCLEOTIDE SEQUENCE</scope>
    <source>
        <strain evidence="3">BeijingLab</strain>
        <tissue evidence="3">Pupa</tissue>
    </source>
</reference>
<keyword evidence="4" id="KW-1185">Reference proteome</keyword>
<dbReference type="EMBL" id="JARGEI010000032">
    <property type="protein sequence ID" value="KAJ8704120.1"/>
    <property type="molecule type" value="Genomic_DNA"/>
</dbReference>
<organism evidence="3 4">
    <name type="scientific">Mythimna separata</name>
    <name type="common">Oriental armyworm</name>
    <name type="synonym">Pseudaletia separata</name>
    <dbReference type="NCBI Taxonomy" id="271217"/>
    <lineage>
        <taxon>Eukaryota</taxon>
        <taxon>Metazoa</taxon>
        <taxon>Ecdysozoa</taxon>
        <taxon>Arthropoda</taxon>
        <taxon>Hexapoda</taxon>
        <taxon>Insecta</taxon>
        <taxon>Pterygota</taxon>
        <taxon>Neoptera</taxon>
        <taxon>Endopterygota</taxon>
        <taxon>Lepidoptera</taxon>
        <taxon>Glossata</taxon>
        <taxon>Ditrysia</taxon>
        <taxon>Noctuoidea</taxon>
        <taxon>Noctuidae</taxon>
        <taxon>Noctuinae</taxon>
        <taxon>Hadenini</taxon>
        <taxon>Mythimna</taxon>
    </lineage>
</organism>
<keyword evidence="2" id="KW-0040">ANK repeat</keyword>
<name>A0AAD7Y6Q7_MYTSE</name>
<protein>
    <recommendedName>
        <fullName evidence="5">ANK_REP_REGION domain-containing protein</fullName>
    </recommendedName>
</protein>
<sequence length="140" mass="14415">MDLSPDEDHFQGRLLHQAALWDNLELLQELIASGEAVDARDHCNRSALHAAALAERSRCLAALCAAGAEIDAKSDAATGGKAKNELIASSEAVDARDHCNRSALHAAALAERSRCLAALCAAGAEINAKSDAATGGKVGS</sequence>
<dbReference type="PANTHER" id="PTHR24198">
    <property type="entry name" value="ANKYRIN REPEAT AND PROTEIN KINASE DOMAIN-CONTAINING PROTEIN"/>
    <property type="match status" value="1"/>
</dbReference>
<dbReference type="PANTHER" id="PTHR24198:SF165">
    <property type="entry name" value="ANKYRIN REPEAT-CONTAINING PROTEIN-RELATED"/>
    <property type="match status" value="1"/>
</dbReference>
<evidence type="ECO:0000256" key="1">
    <source>
        <dbReference type="ARBA" id="ARBA00022737"/>
    </source>
</evidence>
<dbReference type="SUPFAM" id="SSF48403">
    <property type="entry name" value="Ankyrin repeat"/>
    <property type="match status" value="1"/>
</dbReference>
<dbReference type="AlphaFoldDB" id="A0AAD7Y6Q7"/>
<dbReference type="Proteomes" id="UP001231518">
    <property type="component" value="Chromosome 31"/>
</dbReference>
<evidence type="ECO:0000313" key="3">
    <source>
        <dbReference type="EMBL" id="KAJ8704120.1"/>
    </source>
</evidence>
<dbReference type="Pfam" id="PF12796">
    <property type="entry name" value="Ank_2"/>
    <property type="match status" value="1"/>
</dbReference>
<evidence type="ECO:0000313" key="4">
    <source>
        <dbReference type="Proteomes" id="UP001231518"/>
    </source>
</evidence>
<dbReference type="InterPro" id="IPR002110">
    <property type="entry name" value="Ankyrin_rpt"/>
</dbReference>
<gene>
    <name evidence="3" type="ORF">PYW07_013414</name>
</gene>
<evidence type="ECO:0008006" key="5">
    <source>
        <dbReference type="Google" id="ProtNLM"/>
    </source>
</evidence>
<evidence type="ECO:0000256" key="2">
    <source>
        <dbReference type="ARBA" id="ARBA00023043"/>
    </source>
</evidence>
<dbReference type="InterPro" id="IPR036770">
    <property type="entry name" value="Ankyrin_rpt-contain_sf"/>
</dbReference>